<organism evidence="1">
    <name type="scientific">Anguilla anguilla</name>
    <name type="common">European freshwater eel</name>
    <name type="synonym">Muraena anguilla</name>
    <dbReference type="NCBI Taxonomy" id="7936"/>
    <lineage>
        <taxon>Eukaryota</taxon>
        <taxon>Metazoa</taxon>
        <taxon>Chordata</taxon>
        <taxon>Craniata</taxon>
        <taxon>Vertebrata</taxon>
        <taxon>Euteleostomi</taxon>
        <taxon>Actinopterygii</taxon>
        <taxon>Neopterygii</taxon>
        <taxon>Teleostei</taxon>
        <taxon>Anguilliformes</taxon>
        <taxon>Anguillidae</taxon>
        <taxon>Anguilla</taxon>
    </lineage>
</organism>
<proteinExistence type="predicted"/>
<sequence>MEIVVVNALVQNSMDQKNKNKLFSLHIVLLEMLALSPCTVCACSE</sequence>
<accession>A0A0E9S407</accession>
<evidence type="ECO:0000313" key="1">
    <source>
        <dbReference type="EMBL" id="JAH35942.1"/>
    </source>
</evidence>
<protein>
    <submittedName>
        <fullName evidence="1">Uncharacterized protein</fullName>
    </submittedName>
</protein>
<dbReference type="EMBL" id="GBXM01072635">
    <property type="protein sequence ID" value="JAH35942.1"/>
    <property type="molecule type" value="Transcribed_RNA"/>
</dbReference>
<name>A0A0E9S407_ANGAN</name>
<reference evidence="1" key="2">
    <citation type="journal article" date="2015" name="Fish Shellfish Immunol.">
        <title>Early steps in the European eel (Anguilla anguilla)-Vibrio vulnificus interaction in the gills: Role of the RtxA13 toxin.</title>
        <authorList>
            <person name="Callol A."/>
            <person name="Pajuelo D."/>
            <person name="Ebbesson L."/>
            <person name="Teles M."/>
            <person name="MacKenzie S."/>
            <person name="Amaro C."/>
        </authorList>
    </citation>
    <scope>NUCLEOTIDE SEQUENCE</scope>
</reference>
<dbReference type="AlphaFoldDB" id="A0A0E9S407"/>
<reference evidence="1" key="1">
    <citation type="submission" date="2014-11" db="EMBL/GenBank/DDBJ databases">
        <authorList>
            <person name="Amaro Gonzalez C."/>
        </authorList>
    </citation>
    <scope>NUCLEOTIDE SEQUENCE</scope>
</reference>